<protein>
    <submittedName>
        <fullName evidence="4">Hotdog fold thioesterase</fullName>
    </submittedName>
</protein>
<proteinExistence type="inferred from homology"/>
<dbReference type="NCBIfam" id="TIGR00369">
    <property type="entry name" value="unchar_dom_1"/>
    <property type="match status" value="1"/>
</dbReference>
<dbReference type="Proteomes" id="UP000642920">
    <property type="component" value="Unassembled WGS sequence"/>
</dbReference>
<sequence>MDRKFFNKPSLETLNQMGKNTISEVIGMEFTEIGDNYLIAKMPVDHRTHQPYGLLHGGASVVLAETLGSVGAMLMVDDSKYACVGLDINANHIRGVKSGWVYGKTTPIHIGKTTQVWQINITNEREQLVCTSRITMAVINK</sequence>
<evidence type="ECO:0000313" key="5">
    <source>
        <dbReference type="Proteomes" id="UP000642920"/>
    </source>
</evidence>
<dbReference type="CDD" id="cd03443">
    <property type="entry name" value="PaaI_thioesterase"/>
    <property type="match status" value="1"/>
</dbReference>
<evidence type="ECO:0000256" key="1">
    <source>
        <dbReference type="ARBA" id="ARBA00008324"/>
    </source>
</evidence>
<dbReference type="GO" id="GO:0061522">
    <property type="term" value="F:1,4-dihydroxy-2-naphthoyl-CoA thioesterase activity"/>
    <property type="evidence" value="ECO:0007669"/>
    <property type="project" value="TreeGrafter"/>
</dbReference>
<dbReference type="PANTHER" id="PTHR43240">
    <property type="entry name" value="1,4-DIHYDROXY-2-NAPHTHOYL-COA THIOESTERASE 1"/>
    <property type="match status" value="1"/>
</dbReference>
<dbReference type="InterPro" id="IPR003736">
    <property type="entry name" value="PAAI_dom"/>
</dbReference>
<comment type="caution">
    <text evidence="4">The sequence shown here is derived from an EMBL/GenBank/DDBJ whole genome shotgun (WGS) entry which is preliminary data.</text>
</comment>
<evidence type="ECO:0000313" key="4">
    <source>
        <dbReference type="EMBL" id="MBL0765518.1"/>
    </source>
</evidence>
<dbReference type="PANTHER" id="PTHR43240:SF5">
    <property type="entry name" value="1,4-DIHYDROXY-2-NAPHTHOYL-COA THIOESTERASE 1"/>
    <property type="match status" value="1"/>
</dbReference>
<dbReference type="Pfam" id="PF03061">
    <property type="entry name" value="4HBT"/>
    <property type="match status" value="1"/>
</dbReference>
<gene>
    <name evidence="4" type="ORF">JKP34_09665</name>
</gene>
<dbReference type="InterPro" id="IPR029069">
    <property type="entry name" value="HotDog_dom_sf"/>
</dbReference>
<evidence type="ECO:0000259" key="3">
    <source>
        <dbReference type="Pfam" id="PF03061"/>
    </source>
</evidence>
<dbReference type="RefSeq" id="WP_201920302.1">
    <property type="nucleotide sequence ID" value="NZ_JAERQG010000002.1"/>
</dbReference>
<dbReference type="EMBL" id="JAERQG010000002">
    <property type="protein sequence ID" value="MBL0765518.1"/>
    <property type="molecule type" value="Genomic_DNA"/>
</dbReference>
<keyword evidence="2" id="KW-0378">Hydrolase</keyword>
<comment type="similarity">
    <text evidence="1">Belongs to the thioesterase PaaI family.</text>
</comment>
<keyword evidence="5" id="KW-1185">Reference proteome</keyword>
<dbReference type="AlphaFoldDB" id="A0A937AFY3"/>
<dbReference type="InterPro" id="IPR006683">
    <property type="entry name" value="Thioestr_dom"/>
</dbReference>
<name>A0A937AFY3_9BACT</name>
<evidence type="ECO:0000256" key="2">
    <source>
        <dbReference type="ARBA" id="ARBA00022801"/>
    </source>
</evidence>
<dbReference type="Gene3D" id="3.10.129.10">
    <property type="entry name" value="Hotdog Thioesterase"/>
    <property type="match status" value="1"/>
</dbReference>
<organism evidence="4 5">
    <name type="scientific">Marivirga atlantica</name>
    <dbReference type="NCBI Taxonomy" id="1548457"/>
    <lineage>
        <taxon>Bacteria</taxon>
        <taxon>Pseudomonadati</taxon>
        <taxon>Bacteroidota</taxon>
        <taxon>Cytophagia</taxon>
        <taxon>Cytophagales</taxon>
        <taxon>Marivirgaceae</taxon>
        <taxon>Marivirga</taxon>
    </lineage>
</organism>
<accession>A0A937AFY3</accession>
<feature type="domain" description="Thioesterase" evidence="3">
    <location>
        <begin position="52"/>
        <end position="130"/>
    </location>
</feature>
<reference evidence="4" key="1">
    <citation type="submission" date="2021-01" db="EMBL/GenBank/DDBJ databases">
        <title>Marivirga sp. nov., isolated from intertidal surface sediments.</title>
        <authorList>
            <person name="Zhang M."/>
        </authorList>
    </citation>
    <scope>NUCLEOTIDE SEQUENCE</scope>
    <source>
        <strain evidence="4">SM1354</strain>
    </source>
</reference>
<dbReference type="SUPFAM" id="SSF54637">
    <property type="entry name" value="Thioesterase/thiol ester dehydrase-isomerase"/>
    <property type="match status" value="1"/>
</dbReference>
<dbReference type="GO" id="GO:0005829">
    <property type="term" value="C:cytosol"/>
    <property type="evidence" value="ECO:0007669"/>
    <property type="project" value="TreeGrafter"/>
</dbReference>